<dbReference type="STRING" id="1848.SAMN05443637_101421"/>
<feature type="chain" id="PRO_5039553859" evidence="1">
    <location>
        <begin position="20"/>
        <end position="105"/>
    </location>
</feature>
<keyword evidence="1" id="KW-0732">Signal</keyword>
<protein>
    <submittedName>
        <fullName evidence="2">Uncharacterized protein</fullName>
    </submittedName>
</protein>
<dbReference type="AlphaFoldDB" id="A0A1M6NRH6"/>
<dbReference type="RefSeq" id="WP_143171920.1">
    <property type="nucleotide sequence ID" value="NZ_CALGVN010000012.1"/>
</dbReference>
<dbReference type="Proteomes" id="UP000184363">
    <property type="component" value="Unassembled WGS sequence"/>
</dbReference>
<reference evidence="2 3" key="1">
    <citation type="submission" date="2016-11" db="EMBL/GenBank/DDBJ databases">
        <authorList>
            <person name="Jaros S."/>
            <person name="Januszkiewicz K."/>
            <person name="Wedrychowicz H."/>
        </authorList>
    </citation>
    <scope>NUCLEOTIDE SEQUENCE [LARGE SCALE GENOMIC DNA]</scope>
    <source>
        <strain evidence="2 3">DSM 43832</strain>
    </source>
</reference>
<keyword evidence="3" id="KW-1185">Reference proteome</keyword>
<organism evidence="2 3">
    <name type="scientific">Pseudonocardia thermophila</name>
    <dbReference type="NCBI Taxonomy" id="1848"/>
    <lineage>
        <taxon>Bacteria</taxon>
        <taxon>Bacillati</taxon>
        <taxon>Actinomycetota</taxon>
        <taxon>Actinomycetes</taxon>
        <taxon>Pseudonocardiales</taxon>
        <taxon>Pseudonocardiaceae</taxon>
        <taxon>Pseudonocardia</taxon>
    </lineage>
</organism>
<dbReference type="PROSITE" id="PS51257">
    <property type="entry name" value="PROKAR_LIPOPROTEIN"/>
    <property type="match status" value="1"/>
</dbReference>
<proteinExistence type="predicted"/>
<gene>
    <name evidence="2" type="ORF">SAMN05443637_101421</name>
</gene>
<evidence type="ECO:0000313" key="2">
    <source>
        <dbReference type="EMBL" id="SHJ98226.1"/>
    </source>
</evidence>
<accession>A0A1M6NRH6</accession>
<evidence type="ECO:0000256" key="1">
    <source>
        <dbReference type="SAM" id="SignalP"/>
    </source>
</evidence>
<sequence length="105" mass="10513">MRPASVLASLLAAAVLALSGCSVSTTSCNAVRCSATVTGEKSIDISLGNRDRTLHVGPIGQRGVALSVLGAEQVVPAGSAVVMGGLRIGVVRIDGNTVELDVTRA</sequence>
<name>A0A1M6NRH6_PSETH</name>
<evidence type="ECO:0000313" key="3">
    <source>
        <dbReference type="Proteomes" id="UP000184363"/>
    </source>
</evidence>
<feature type="signal peptide" evidence="1">
    <location>
        <begin position="1"/>
        <end position="19"/>
    </location>
</feature>
<dbReference type="OrthoDB" id="9788334at2"/>
<dbReference type="EMBL" id="FRAP01000001">
    <property type="protein sequence ID" value="SHJ98226.1"/>
    <property type="molecule type" value="Genomic_DNA"/>
</dbReference>